<dbReference type="EMBL" id="JAROKS010000017">
    <property type="protein sequence ID" value="KAK1793855.1"/>
    <property type="molecule type" value="Genomic_DNA"/>
</dbReference>
<reference evidence="1" key="1">
    <citation type="submission" date="2023-03" db="EMBL/GenBank/DDBJ databases">
        <title>Electrophorus voltai genome.</title>
        <authorList>
            <person name="Bian C."/>
        </authorList>
    </citation>
    <scope>NUCLEOTIDE SEQUENCE</scope>
    <source>
        <strain evidence="1">CB-2022</strain>
        <tissue evidence="1">Muscle</tissue>
    </source>
</reference>
<evidence type="ECO:0000313" key="2">
    <source>
        <dbReference type="Proteomes" id="UP001239994"/>
    </source>
</evidence>
<sequence length="226" mass="24895">MTQGVRNKVILVEDALSKLSKNQYSLEELTAKPLPEGVDPLHLELYLSDKDFLVPPLTTPTTHMQSSTMWLIPTKVAASTPSWPPCRTDYPSRERTADADLNSSCTSPCARRSEAPRCRRLTAGLFRGFRGAALGTAAGRKDRQCPGRLQCSTPKMRRSRKLEQMFVKLCYQSSGTGFVFGERSALKLEVSRSSLAAINRQDSCVNTAHCPGTAMKLNISSQLGRT</sequence>
<comment type="caution">
    <text evidence="1">The sequence shown here is derived from an EMBL/GenBank/DDBJ whole genome shotgun (WGS) entry which is preliminary data.</text>
</comment>
<evidence type="ECO:0000313" key="1">
    <source>
        <dbReference type="EMBL" id="KAK1793855.1"/>
    </source>
</evidence>
<gene>
    <name evidence="1" type="ORF">P4O66_001439</name>
</gene>
<protein>
    <submittedName>
        <fullName evidence="1">Uncharacterized protein</fullName>
    </submittedName>
</protein>
<dbReference type="InterPro" id="IPR036886">
    <property type="entry name" value="Villin_headpiece_dom_sf"/>
</dbReference>
<name>A0AAD8Z763_9TELE</name>
<dbReference type="SUPFAM" id="SSF47050">
    <property type="entry name" value="VHP, Villin headpiece domain"/>
    <property type="match status" value="1"/>
</dbReference>
<accession>A0AAD8Z763</accession>
<dbReference type="Gene3D" id="1.10.950.10">
    <property type="entry name" value="Villin headpiece domain"/>
    <property type="match status" value="1"/>
</dbReference>
<keyword evidence="2" id="KW-1185">Reference proteome</keyword>
<dbReference type="Proteomes" id="UP001239994">
    <property type="component" value="Unassembled WGS sequence"/>
</dbReference>
<dbReference type="GO" id="GO:0003779">
    <property type="term" value="F:actin binding"/>
    <property type="evidence" value="ECO:0007669"/>
    <property type="project" value="InterPro"/>
</dbReference>
<proteinExistence type="predicted"/>
<organism evidence="1 2">
    <name type="scientific">Electrophorus voltai</name>
    <dbReference type="NCBI Taxonomy" id="2609070"/>
    <lineage>
        <taxon>Eukaryota</taxon>
        <taxon>Metazoa</taxon>
        <taxon>Chordata</taxon>
        <taxon>Craniata</taxon>
        <taxon>Vertebrata</taxon>
        <taxon>Euteleostomi</taxon>
        <taxon>Actinopterygii</taxon>
        <taxon>Neopterygii</taxon>
        <taxon>Teleostei</taxon>
        <taxon>Ostariophysi</taxon>
        <taxon>Gymnotiformes</taxon>
        <taxon>Gymnotoidei</taxon>
        <taxon>Gymnotidae</taxon>
        <taxon>Electrophorus</taxon>
    </lineage>
</organism>
<dbReference type="AlphaFoldDB" id="A0AAD8Z763"/>
<dbReference type="GO" id="GO:0007010">
    <property type="term" value="P:cytoskeleton organization"/>
    <property type="evidence" value="ECO:0007669"/>
    <property type="project" value="InterPro"/>
</dbReference>